<protein>
    <submittedName>
        <fullName evidence="1">Uncharacterized protein</fullName>
    </submittedName>
</protein>
<evidence type="ECO:0000313" key="1">
    <source>
        <dbReference type="EMBL" id="CAD8400155.1"/>
    </source>
</evidence>
<organism evidence="1">
    <name type="scientific">Rhodosorus marinus</name>
    <dbReference type="NCBI Taxonomy" id="101924"/>
    <lineage>
        <taxon>Eukaryota</taxon>
        <taxon>Rhodophyta</taxon>
        <taxon>Stylonematophyceae</taxon>
        <taxon>Stylonematales</taxon>
        <taxon>Stylonemataceae</taxon>
        <taxon>Rhodosorus</taxon>
    </lineage>
</organism>
<accession>A0A7S0BPN6</accession>
<dbReference type="EMBL" id="HBEK01018550">
    <property type="protein sequence ID" value="CAD8400155.1"/>
    <property type="molecule type" value="Transcribed_RNA"/>
</dbReference>
<gene>
    <name evidence="1" type="ORF">RMAR0315_LOCUS10148</name>
</gene>
<sequence length="114" mass="12809">MAIELLLRVFADATDNLKGTWLRDLGQDWVFCSKTFPDVLILRHASLGAPGEEELLGGVACTSKQTRWRRGQCPARARKLSTLLLCTELLPVSVCGSMSRVCEFMRKELLRMPQ</sequence>
<reference evidence="1" key="1">
    <citation type="submission" date="2021-01" db="EMBL/GenBank/DDBJ databases">
        <authorList>
            <person name="Corre E."/>
            <person name="Pelletier E."/>
            <person name="Niang G."/>
            <person name="Scheremetjew M."/>
            <person name="Finn R."/>
            <person name="Kale V."/>
            <person name="Holt S."/>
            <person name="Cochrane G."/>
            <person name="Meng A."/>
            <person name="Brown T."/>
            <person name="Cohen L."/>
        </authorList>
    </citation>
    <scope>NUCLEOTIDE SEQUENCE</scope>
    <source>
        <strain evidence="1">UTEX LB 2760</strain>
    </source>
</reference>
<name>A0A7S0BPN6_9RHOD</name>
<dbReference type="AlphaFoldDB" id="A0A7S0BPN6"/>
<proteinExistence type="predicted"/>